<keyword evidence="2 6" id="KW-0378">Hydrolase</keyword>
<name>A0A231H217_9NOCA</name>
<feature type="region of interest" description="Disordered" evidence="3">
    <location>
        <begin position="117"/>
        <end position="136"/>
    </location>
</feature>
<dbReference type="InterPro" id="IPR023346">
    <property type="entry name" value="Lysozyme-like_dom_sf"/>
</dbReference>
<organism evidence="6 7">
    <name type="scientific">Nocardia cerradoensis</name>
    <dbReference type="NCBI Taxonomy" id="85688"/>
    <lineage>
        <taxon>Bacteria</taxon>
        <taxon>Bacillati</taxon>
        <taxon>Actinomycetota</taxon>
        <taxon>Actinomycetes</taxon>
        <taxon>Mycobacteriales</taxon>
        <taxon>Nocardiaceae</taxon>
        <taxon>Nocardia</taxon>
    </lineage>
</organism>
<dbReference type="InterPro" id="IPR010618">
    <property type="entry name" value="RPF"/>
</dbReference>
<feature type="domain" description="Resuscitation-promoting factor core lysozyme-like" evidence="5">
    <location>
        <begin position="35"/>
        <end position="107"/>
    </location>
</feature>
<feature type="chain" id="PRO_5011278877" evidence="4">
    <location>
        <begin position="35"/>
        <end position="179"/>
    </location>
</feature>
<proteinExistence type="inferred from homology"/>
<comment type="similarity">
    <text evidence="1">Belongs to the transglycosylase family. Rpf subfamily.</text>
</comment>
<feature type="signal peptide" evidence="4">
    <location>
        <begin position="1"/>
        <end position="34"/>
    </location>
</feature>
<evidence type="ECO:0000256" key="1">
    <source>
        <dbReference type="ARBA" id="ARBA00010830"/>
    </source>
</evidence>
<dbReference type="CDD" id="cd13925">
    <property type="entry name" value="RPF"/>
    <property type="match status" value="1"/>
</dbReference>
<evidence type="ECO:0000313" key="6">
    <source>
        <dbReference type="EMBL" id="OXR42888.1"/>
    </source>
</evidence>
<dbReference type="EC" id="3.-.-.-" evidence="6"/>
<dbReference type="GO" id="GO:0016787">
    <property type="term" value="F:hydrolase activity"/>
    <property type="evidence" value="ECO:0007669"/>
    <property type="project" value="UniProtKB-KW"/>
</dbReference>
<evidence type="ECO:0000256" key="2">
    <source>
        <dbReference type="ARBA" id="ARBA00022801"/>
    </source>
</evidence>
<keyword evidence="4" id="KW-0732">Signal</keyword>
<reference evidence="6 7" key="1">
    <citation type="submission" date="2017-07" db="EMBL/GenBank/DDBJ databases">
        <title>First draft Genome Sequence of Nocardia cerradoensis isolated from human infection.</title>
        <authorList>
            <person name="Carrasco G."/>
        </authorList>
    </citation>
    <scope>NUCLEOTIDE SEQUENCE [LARGE SCALE GENOMIC DNA]</scope>
    <source>
        <strain evidence="6 7">CNM20130759</strain>
    </source>
</reference>
<dbReference type="Pfam" id="PF06737">
    <property type="entry name" value="Transglycosylas"/>
    <property type="match status" value="1"/>
</dbReference>
<comment type="caution">
    <text evidence="6">The sequence shown here is derived from an EMBL/GenBank/DDBJ whole genome shotgun (WGS) entry which is preliminary data.</text>
</comment>
<dbReference type="Proteomes" id="UP000215506">
    <property type="component" value="Unassembled WGS sequence"/>
</dbReference>
<protein>
    <submittedName>
        <fullName evidence="6">Resuscitation-promoting factor RpfE</fullName>
        <ecNumber evidence="6">3.-.-.-</ecNumber>
    </submittedName>
</protein>
<dbReference type="SUPFAM" id="SSF53955">
    <property type="entry name" value="Lysozyme-like"/>
    <property type="match status" value="1"/>
</dbReference>
<dbReference type="AlphaFoldDB" id="A0A231H217"/>
<dbReference type="Gene3D" id="1.10.530.10">
    <property type="match status" value="1"/>
</dbReference>
<gene>
    <name evidence="6" type="primary">rpfE</name>
    <name evidence="6" type="ORF">B7C42_05226</name>
</gene>
<evidence type="ECO:0000256" key="4">
    <source>
        <dbReference type="SAM" id="SignalP"/>
    </source>
</evidence>
<evidence type="ECO:0000256" key="3">
    <source>
        <dbReference type="SAM" id="MobiDB-lite"/>
    </source>
</evidence>
<dbReference type="EMBL" id="NGAF01000012">
    <property type="protein sequence ID" value="OXR42888.1"/>
    <property type="molecule type" value="Genomic_DNA"/>
</dbReference>
<keyword evidence="7" id="KW-1185">Reference proteome</keyword>
<evidence type="ECO:0000313" key="7">
    <source>
        <dbReference type="Proteomes" id="UP000215506"/>
    </source>
</evidence>
<accession>A0A231H217</accession>
<dbReference type="RefSeq" id="WP_039780150.1">
    <property type="nucleotide sequence ID" value="NZ_JAAXOR010000002.1"/>
</dbReference>
<sequence>MNKNRKISSRALGFAAVAGALVAVPFAASTTASAAPAHDWDGVAQCESGGNWNINTGNGYYGGLQFTQSTWSANGGSGSPQNASKDEQIRVAENVLQTQGPGAWPVCGQYLRYAPAEETQPAPAPQPEPTAPVQLPNDRQDLINKATDAGQQAAQRFGVGHQFQQILEQNSGLIDSLGR</sequence>
<evidence type="ECO:0000259" key="5">
    <source>
        <dbReference type="Pfam" id="PF06737"/>
    </source>
</evidence>